<keyword evidence="2" id="KW-1185">Reference proteome</keyword>
<protein>
    <submittedName>
        <fullName evidence="1">Uncharacterized protein</fullName>
    </submittedName>
</protein>
<accession>A0ACC2PHB0</accession>
<evidence type="ECO:0000313" key="1">
    <source>
        <dbReference type="EMBL" id="KAJ8682411.1"/>
    </source>
</evidence>
<sequence>MLKESDIIGRTANLQPGNEHIIQPRVIGGRKSAIRDYPFMVSLQVYNSHICGGSILSERIILTTSHCTRYFRSADIRIEAGDTSLLYDNSRPRVINVIRHPRFNTSNVTKYDIALLKVDRNIGLDGRTKSAVKLVDKNYEVREGDDAVVAGWGFTFSKLYSNTGEIPEYLLNHPDVEIEKKIIDTDESGKKITVEKFLVTKRTGELRGGHENICNGDSGGPLILGNYQAGITSFSEPFDCSKKGYVAFYTKVAYYRDWIDETLKKLTSDEEQHAYGSWESMRIRKN</sequence>
<name>A0ACC2PHB0_9HYME</name>
<proteinExistence type="predicted"/>
<organism evidence="1 2">
    <name type="scientific">Eretmocerus hayati</name>
    <dbReference type="NCBI Taxonomy" id="131215"/>
    <lineage>
        <taxon>Eukaryota</taxon>
        <taxon>Metazoa</taxon>
        <taxon>Ecdysozoa</taxon>
        <taxon>Arthropoda</taxon>
        <taxon>Hexapoda</taxon>
        <taxon>Insecta</taxon>
        <taxon>Pterygota</taxon>
        <taxon>Neoptera</taxon>
        <taxon>Endopterygota</taxon>
        <taxon>Hymenoptera</taxon>
        <taxon>Apocrita</taxon>
        <taxon>Proctotrupomorpha</taxon>
        <taxon>Chalcidoidea</taxon>
        <taxon>Aphelinidae</taxon>
        <taxon>Aphelininae</taxon>
        <taxon>Eretmocerus</taxon>
    </lineage>
</organism>
<gene>
    <name evidence="1" type="ORF">QAD02_018203</name>
</gene>
<reference evidence="1" key="1">
    <citation type="submission" date="2023-04" db="EMBL/GenBank/DDBJ databases">
        <title>A chromosome-level genome assembly of the parasitoid wasp Eretmocerus hayati.</title>
        <authorList>
            <person name="Zhong Y."/>
            <person name="Liu S."/>
            <person name="Liu Y."/>
        </authorList>
    </citation>
    <scope>NUCLEOTIDE SEQUENCE</scope>
    <source>
        <strain evidence="1">ZJU_SS_LIU_2023</strain>
    </source>
</reference>
<evidence type="ECO:0000313" key="2">
    <source>
        <dbReference type="Proteomes" id="UP001239111"/>
    </source>
</evidence>
<comment type="caution">
    <text evidence="1">The sequence shown here is derived from an EMBL/GenBank/DDBJ whole genome shotgun (WGS) entry which is preliminary data.</text>
</comment>
<dbReference type="Proteomes" id="UP001239111">
    <property type="component" value="Chromosome 1"/>
</dbReference>
<dbReference type="EMBL" id="CM056741">
    <property type="protein sequence ID" value="KAJ8682411.1"/>
    <property type="molecule type" value="Genomic_DNA"/>
</dbReference>